<accession>A0ABR2G997</accession>
<dbReference type="Proteomes" id="UP001472677">
    <property type="component" value="Unassembled WGS sequence"/>
</dbReference>
<sequence length="339" mass="37615">MQTVVRHHCCRYVRSQGKFLVTVGSTDMDCCRTLQGHTGKVSAMVFVTAIDFGLEKGHGFLSFTRSGRDSQWLQASLKWKKITGEGKAKVQHNSTKSINIVALQSIQHIEDEGSIVDLEKMATAPNLPLLESRDCMDNYKKYPSSQSQIPFQIKPLFTIFSRIVVRFMSPGSGFSSSSLVVGFLGKKWYVRSQGKFLVTVGSTDIDCCRTLQGHTGKVSAMVFVTAIDFGLEKGHGFLSFTRSGRVSQWLQAALKWKKITGEGKAKVQHNSTKSINIFALQSIQHIEDEGSIVDLEKMATAPNLPLLESQDCMDNYKKYPSSQSQIPFQIKDNNSGVKG</sequence>
<gene>
    <name evidence="1" type="ORF">V6N12_065304</name>
</gene>
<evidence type="ECO:0000313" key="2">
    <source>
        <dbReference type="Proteomes" id="UP001472677"/>
    </source>
</evidence>
<reference evidence="1 2" key="1">
    <citation type="journal article" date="2024" name="G3 (Bethesda)">
        <title>Genome assembly of Hibiscus sabdariffa L. provides insights into metabolisms of medicinal natural products.</title>
        <authorList>
            <person name="Kim T."/>
        </authorList>
    </citation>
    <scope>NUCLEOTIDE SEQUENCE [LARGE SCALE GENOMIC DNA]</scope>
    <source>
        <strain evidence="1">TK-2024</strain>
        <tissue evidence="1">Old leaves</tissue>
    </source>
</reference>
<comment type="caution">
    <text evidence="1">The sequence shown here is derived from an EMBL/GenBank/DDBJ whole genome shotgun (WGS) entry which is preliminary data.</text>
</comment>
<evidence type="ECO:0000313" key="1">
    <source>
        <dbReference type="EMBL" id="KAK8596825.1"/>
    </source>
</evidence>
<keyword evidence="2" id="KW-1185">Reference proteome</keyword>
<protein>
    <submittedName>
        <fullName evidence="1">Uncharacterized protein</fullName>
    </submittedName>
</protein>
<organism evidence="1 2">
    <name type="scientific">Hibiscus sabdariffa</name>
    <name type="common">roselle</name>
    <dbReference type="NCBI Taxonomy" id="183260"/>
    <lineage>
        <taxon>Eukaryota</taxon>
        <taxon>Viridiplantae</taxon>
        <taxon>Streptophyta</taxon>
        <taxon>Embryophyta</taxon>
        <taxon>Tracheophyta</taxon>
        <taxon>Spermatophyta</taxon>
        <taxon>Magnoliopsida</taxon>
        <taxon>eudicotyledons</taxon>
        <taxon>Gunneridae</taxon>
        <taxon>Pentapetalae</taxon>
        <taxon>rosids</taxon>
        <taxon>malvids</taxon>
        <taxon>Malvales</taxon>
        <taxon>Malvaceae</taxon>
        <taxon>Malvoideae</taxon>
        <taxon>Hibiscus</taxon>
    </lineage>
</organism>
<name>A0ABR2G997_9ROSI</name>
<dbReference type="EMBL" id="JBBPBM010000002">
    <property type="protein sequence ID" value="KAK8596825.1"/>
    <property type="molecule type" value="Genomic_DNA"/>
</dbReference>
<proteinExistence type="predicted"/>